<feature type="region of interest" description="Disordered" evidence="5">
    <location>
        <begin position="432"/>
        <end position="476"/>
    </location>
</feature>
<proteinExistence type="predicted"/>
<dbReference type="GO" id="GO:0031297">
    <property type="term" value="P:replication fork processing"/>
    <property type="evidence" value="ECO:0007669"/>
    <property type="project" value="TreeGrafter"/>
</dbReference>
<evidence type="ECO:0000256" key="4">
    <source>
        <dbReference type="SAM" id="Coils"/>
    </source>
</evidence>
<comment type="caution">
    <text evidence="7">The sequence shown here is derived from an EMBL/GenBank/DDBJ whole genome shotgun (WGS) entry which is preliminary data.</text>
</comment>
<feature type="coiled-coil region" evidence="4">
    <location>
        <begin position="195"/>
        <end position="264"/>
    </location>
</feature>
<gene>
    <name evidence="7" type="ORF">J437_LFUL017435</name>
</gene>
<organism evidence="7 8">
    <name type="scientific">Ladona fulva</name>
    <name type="common">Scarce chaser dragonfly</name>
    <name type="synonym">Libellula fulva</name>
    <dbReference type="NCBI Taxonomy" id="123851"/>
    <lineage>
        <taxon>Eukaryota</taxon>
        <taxon>Metazoa</taxon>
        <taxon>Ecdysozoa</taxon>
        <taxon>Arthropoda</taxon>
        <taxon>Hexapoda</taxon>
        <taxon>Insecta</taxon>
        <taxon>Pterygota</taxon>
        <taxon>Palaeoptera</taxon>
        <taxon>Odonata</taxon>
        <taxon>Epiprocta</taxon>
        <taxon>Anisoptera</taxon>
        <taxon>Libelluloidea</taxon>
        <taxon>Libellulidae</taxon>
        <taxon>Ladona</taxon>
    </lineage>
</organism>
<reference evidence="7" key="2">
    <citation type="submission" date="2017-10" db="EMBL/GenBank/DDBJ databases">
        <title>Ladona fulva Genome sequencing and assembly.</title>
        <authorList>
            <person name="Murali S."/>
            <person name="Richards S."/>
            <person name="Bandaranaike D."/>
            <person name="Bellair M."/>
            <person name="Blankenburg K."/>
            <person name="Chao H."/>
            <person name="Dinh H."/>
            <person name="Doddapaneni H."/>
            <person name="Dugan-Rocha S."/>
            <person name="Elkadiri S."/>
            <person name="Gnanaolivu R."/>
            <person name="Hernandez B."/>
            <person name="Skinner E."/>
            <person name="Javaid M."/>
            <person name="Lee S."/>
            <person name="Li M."/>
            <person name="Ming W."/>
            <person name="Munidasa M."/>
            <person name="Muniz J."/>
            <person name="Nguyen L."/>
            <person name="Hughes D."/>
            <person name="Osuji N."/>
            <person name="Pu L.-L."/>
            <person name="Puazo M."/>
            <person name="Qu C."/>
            <person name="Quiroz J."/>
            <person name="Raj R."/>
            <person name="Weissenberger G."/>
            <person name="Xin Y."/>
            <person name="Zou X."/>
            <person name="Han Y."/>
            <person name="Worley K."/>
            <person name="Muzny D."/>
            <person name="Gibbs R."/>
        </authorList>
    </citation>
    <scope>NUCLEOTIDE SEQUENCE</scope>
    <source>
        <strain evidence="7">Sampled in the wild</strain>
    </source>
</reference>
<evidence type="ECO:0000313" key="7">
    <source>
        <dbReference type="EMBL" id="KAG8239442.1"/>
    </source>
</evidence>
<feature type="compositionally biased region" description="Basic and acidic residues" evidence="5">
    <location>
        <begin position="432"/>
        <end position="442"/>
    </location>
</feature>
<dbReference type="InterPro" id="IPR001841">
    <property type="entry name" value="Znf_RING"/>
</dbReference>
<dbReference type="PANTHER" id="PTHR46569">
    <property type="entry name" value="E3 UBIQUITIN-PROTEIN LIGASE TRAIP"/>
    <property type="match status" value="1"/>
</dbReference>
<dbReference type="PROSITE" id="PS50089">
    <property type="entry name" value="ZF_RING_2"/>
    <property type="match status" value="1"/>
</dbReference>
<dbReference type="OrthoDB" id="8062037at2759"/>
<dbReference type="EMBL" id="KZ309650">
    <property type="protein sequence ID" value="KAG8239442.1"/>
    <property type="molecule type" value="Genomic_DNA"/>
</dbReference>
<keyword evidence="8" id="KW-1185">Reference proteome</keyword>
<feature type="region of interest" description="Disordered" evidence="5">
    <location>
        <begin position="351"/>
        <end position="388"/>
    </location>
</feature>
<evidence type="ECO:0000256" key="5">
    <source>
        <dbReference type="SAM" id="MobiDB-lite"/>
    </source>
</evidence>
<keyword evidence="2" id="KW-0862">Zinc</keyword>
<evidence type="ECO:0000256" key="2">
    <source>
        <dbReference type="ARBA" id="ARBA00022833"/>
    </source>
</evidence>
<name>A0A8K0KRC8_LADFU</name>
<protein>
    <recommendedName>
        <fullName evidence="6">RING-type domain-containing protein</fullName>
    </recommendedName>
</protein>
<reference evidence="7" key="1">
    <citation type="submission" date="2013-04" db="EMBL/GenBank/DDBJ databases">
        <authorList>
            <person name="Qu J."/>
            <person name="Murali S.C."/>
            <person name="Bandaranaike D."/>
            <person name="Bellair M."/>
            <person name="Blankenburg K."/>
            <person name="Chao H."/>
            <person name="Dinh H."/>
            <person name="Doddapaneni H."/>
            <person name="Downs B."/>
            <person name="Dugan-Rocha S."/>
            <person name="Elkadiri S."/>
            <person name="Gnanaolivu R.D."/>
            <person name="Hernandez B."/>
            <person name="Javaid M."/>
            <person name="Jayaseelan J.C."/>
            <person name="Lee S."/>
            <person name="Li M."/>
            <person name="Ming W."/>
            <person name="Munidasa M."/>
            <person name="Muniz J."/>
            <person name="Nguyen L."/>
            <person name="Ongeri F."/>
            <person name="Osuji N."/>
            <person name="Pu L.-L."/>
            <person name="Puazo M."/>
            <person name="Qu C."/>
            <person name="Quiroz J."/>
            <person name="Raj R."/>
            <person name="Weissenberger G."/>
            <person name="Xin Y."/>
            <person name="Zou X."/>
            <person name="Han Y."/>
            <person name="Richards S."/>
            <person name="Worley K."/>
            <person name="Muzny D."/>
            <person name="Gibbs R."/>
        </authorList>
    </citation>
    <scope>NUCLEOTIDE SEQUENCE</scope>
    <source>
        <strain evidence="7">Sampled in the wild</strain>
    </source>
</reference>
<evidence type="ECO:0000259" key="6">
    <source>
        <dbReference type="PROSITE" id="PS50089"/>
    </source>
</evidence>
<dbReference type="InterPro" id="IPR013083">
    <property type="entry name" value="Znf_RING/FYVE/PHD"/>
</dbReference>
<dbReference type="GO" id="GO:0016567">
    <property type="term" value="P:protein ubiquitination"/>
    <property type="evidence" value="ECO:0007669"/>
    <property type="project" value="TreeGrafter"/>
</dbReference>
<keyword evidence="1 3" id="KW-0863">Zinc-finger</keyword>
<feature type="domain" description="RING-type" evidence="6">
    <location>
        <begin position="5"/>
        <end position="46"/>
    </location>
</feature>
<dbReference type="PANTHER" id="PTHR46569:SF1">
    <property type="entry name" value="E3 UBIQUITIN-PROTEIN LIGASE RFWD3-RELATED"/>
    <property type="match status" value="1"/>
</dbReference>
<dbReference type="GO" id="GO:0061630">
    <property type="term" value="F:ubiquitin protein ligase activity"/>
    <property type="evidence" value="ECO:0007669"/>
    <property type="project" value="TreeGrafter"/>
</dbReference>
<sequence>MHITCVICSDLITASDDTFVTNCGHLFHYNCVIQWLERAKTCPQCRSKTSEKSIHRVYFNVANIDGADDPSSLQNKIDNIKFQVKLKEIDIKNLKEANSDLTSKNKALRGEVRDVEEKLATANSAILSLKGQIRNLKVQNQRIEELKEENKALQGQLSTLEGLQTIRNGTVSEVDELLSSLVGSSTESRSLATYCSALKRELQGMVEKKKLMQERMKEYSNNLSRAYAERDSLKEAYKEKMKEEQMLKEELSHAVEERGRLEKKFKQWGKYLNLIHDSEGHNSALDALAAFVKNGPSNESTATEVLRLLTESPAPEGLLAKFRKVIKSPDVENSVIETELSENFKFSERLEAEAPVKSPPRPVLSDPTLEDETPKRLPMSEMSQSQLKIDSRGFHKKSFSIFQKSRLSSKPEESLQVMMNEEVFYDGMGGHKKAEVFPDPKRPKISLGAKPKLKKPGASLNKPSTSSSILDHFLFD</sequence>
<dbReference type="AlphaFoldDB" id="A0A8K0KRC8"/>
<dbReference type="GO" id="GO:0008270">
    <property type="term" value="F:zinc ion binding"/>
    <property type="evidence" value="ECO:0007669"/>
    <property type="project" value="UniProtKB-KW"/>
</dbReference>
<evidence type="ECO:0000256" key="3">
    <source>
        <dbReference type="PROSITE-ProRule" id="PRU00175"/>
    </source>
</evidence>
<keyword evidence="4" id="KW-0175">Coiled coil</keyword>
<evidence type="ECO:0000313" key="8">
    <source>
        <dbReference type="Proteomes" id="UP000792457"/>
    </source>
</evidence>
<dbReference type="GO" id="GO:0090734">
    <property type="term" value="C:site of DNA damage"/>
    <property type="evidence" value="ECO:0007669"/>
    <property type="project" value="TreeGrafter"/>
</dbReference>
<dbReference type="Proteomes" id="UP000792457">
    <property type="component" value="Unassembled WGS sequence"/>
</dbReference>
<dbReference type="InterPro" id="IPR052639">
    <property type="entry name" value="TRAIP_ubiq-protein_ligase"/>
</dbReference>
<accession>A0A8K0KRC8</accession>
<dbReference type="SUPFAM" id="SSF57850">
    <property type="entry name" value="RING/U-box"/>
    <property type="match status" value="1"/>
</dbReference>
<keyword evidence="1 3" id="KW-0479">Metal-binding</keyword>
<dbReference type="SMART" id="SM00184">
    <property type="entry name" value="RING"/>
    <property type="match status" value="1"/>
</dbReference>
<dbReference type="GO" id="GO:0005634">
    <property type="term" value="C:nucleus"/>
    <property type="evidence" value="ECO:0007669"/>
    <property type="project" value="TreeGrafter"/>
</dbReference>
<dbReference type="Pfam" id="PF13639">
    <property type="entry name" value="zf-RING_2"/>
    <property type="match status" value="1"/>
</dbReference>
<evidence type="ECO:0000256" key="1">
    <source>
        <dbReference type="ARBA" id="ARBA00022771"/>
    </source>
</evidence>
<feature type="coiled-coil region" evidence="4">
    <location>
        <begin position="84"/>
        <end position="163"/>
    </location>
</feature>
<dbReference type="Gene3D" id="3.30.40.10">
    <property type="entry name" value="Zinc/RING finger domain, C3HC4 (zinc finger)"/>
    <property type="match status" value="1"/>
</dbReference>